<comment type="caution">
    <text evidence="2">The sequence shown here is derived from an EMBL/GenBank/DDBJ whole genome shotgun (WGS) entry which is preliminary data.</text>
</comment>
<evidence type="ECO:0000313" key="3">
    <source>
        <dbReference type="Proteomes" id="UP000007350"/>
    </source>
</evidence>
<sequence length="211" mass="23966">MDIFAVVAILGRGLQPRGEGDLPGAEVSREDARLPHVEFCQQHNKANEMGGVANMVKCLEDPFLRAPWVDGGGKHKNIFLLLYFIFRFLFFGFSNFLFDGSSFVRLLPLRFRTLWSLPPPPRQRVPQSSSQKQEKTCIHGVNRSRNNKRKDKREIIFRGGSSTSRGVTHITAASYIPPARPQQRREGPWRHVLMLSTCNSRSVPPIVVWPS</sequence>
<keyword evidence="1" id="KW-0472">Membrane</keyword>
<evidence type="ECO:0000313" key="2">
    <source>
        <dbReference type="EMBL" id="EKF31567.1"/>
    </source>
</evidence>
<keyword evidence="1" id="KW-0812">Transmembrane</keyword>
<reference evidence="2 3" key="1">
    <citation type="journal article" date="2012" name="BMC Genomics">
        <title>Comparative genomic analysis of human infective Trypanosoma cruzi lineages with the bat-restricted subspecies T. cruzi marinkellei.</title>
        <authorList>
            <person name="Franzen O."/>
            <person name="Talavera-Lopez C."/>
            <person name="Ochaya S."/>
            <person name="Butler C.E."/>
            <person name="Messenger L.A."/>
            <person name="Lewis M.D."/>
            <person name="Llewellyn M.S."/>
            <person name="Marinkelle C.J."/>
            <person name="Tyler K.M."/>
            <person name="Miles M.A."/>
            <person name="Andersson B."/>
        </authorList>
    </citation>
    <scope>NUCLEOTIDE SEQUENCE [LARGE SCALE GENOMIC DNA]</scope>
    <source>
        <strain evidence="2 3">B7</strain>
    </source>
</reference>
<dbReference type="EMBL" id="AHKC01010721">
    <property type="protein sequence ID" value="EKF31567.1"/>
    <property type="molecule type" value="Genomic_DNA"/>
</dbReference>
<organism evidence="2 3">
    <name type="scientific">Trypanosoma cruzi marinkellei</name>
    <dbReference type="NCBI Taxonomy" id="85056"/>
    <lineage>
        <taxon>Eukaryota</taxon>
        <taxon>Discoba</taxon>
        <taxon>Euglenozoa</taxon>
        <taxon>Kinetoplastea</taxon>
        <taxon>Metakinetoplastina</taxon>
        <taxon>Trypanosomatida</taxon>
        <taxon>Trypanosomatidae</taxon>
        <taxon>Trypanosoma</taxon>
        <taxon>Schizotrypanum</taxon>
    </lineage>
</organism>
<feature type="transmembrane region" description="Helical" evidence="1">
    <location>
        <begin position="78"/>
        <end position="98"/>
    </location>
</feature>
<keyword evidence="3" id="KW-1185">Reference proteome</keyword>
<protein>
    <submittedName>
        <fullName evidence="2">Uncharacterized protein</fullName>
    </submittedName>
</protein>
<gene>
    <name evidence="2" type="ORF">MOQ_004598</name>
</gene>
<keyword evidence="1" id="KW-1133">Transmembrane helix</keyword>
<proteinExistence type="predicted"/>
<dbReference type="Proteomes" id="UP000007350">
    <property type="component" value="Unassembled WGS sequence"/>
</dbReference>
<dbReference type="AlphaFoldDB" id="K2NRI4"/>
<name>K2NRI4_TRYCR</name>
<accession>K2NRI4</accession>
<evidence type="ECO:0000256" key="1">
    <source>
        <dbReference type="SAM" id="Phobius"/>
    </source>
</evidence>